<feature type="domain" description="MacB-like periplasmic core" evidence="8">
    <location>
        <begin position="471"/>
        <end position="629"/>
    </location>
</feature>
<evidence type="ECO:0000313" key="9">
    <source>
        <dbReference type="EMBL" id="MBO9152685.1"/>
    </source>
</evidence>
<dbReference type="PANTHER" id="PTHR30572:SF18">
    <property type="entry name" value="ABC-TYPE MACROLIDE FAMILY EXPORT SYSTEM PERMEASE COMPONENT 2"/>
    <property type="match status" value="1"/>
</dbReference>
<sequence length="785" mass="87850">MLRNIKVAFRTLFSQKLYAFIIIVGLGIGLAISTLLLSWVQDERSFDSFHAKAKDIYRVNSHFLSGAKIQNWSSSQAAVAPHAKDAVPGVIDAVRVSAIWGDMKKFEANGNTFYEKEETAAYVDPSFFTMFDFPIRKGSVFPDVNSVVLTESYAGKYFGKEDPLGKVITVDNKKQYTVCGTIADMPRTSTIQYSMLFPIKSLNGMYSGKGDWKSMDADWGSFYVVTYLQLKPGTDTAKTNKLLSEQWIKGSTKETIPHRGYTVQPLPDTHLYEISGEEGLMKVVRIFFIVAIVILLIAGINYVNLATARAHQRAVEISVRKLIGANRWQLFHQFMTESAVVFVLAAILSVIVMWILLPFYNDLTEKTTGFAEISGQILLTLAISSVIMLLMAAVYPALRLMRFNPIQSLKGRTAMSGGMFRKMLVVTQFFISIVLIGCTIAIGMQLKYINNKPLGFNRDNVILFEARNMYDHIEAAKDRLGDIPGVKAVFSGNADLATLNNGTSDTDWDGREENMSLNIKFMSVDADFMPAMQMEMKEGRMFRPGKADSASYILNEAAIRVIGMKDPIGKRFKLKNTDGIIVGVVKDFHISSMHNKIPPVVLTYRPRGWMVNVRTSGENTPATLAAIEKIWKEYNPEYRFEHTFMQDSFTKIYSEETRTGKLFTWFAGVAVFLSCLGLFGLATFTIHQRTKEIGIRKVLGASVTGIVQLITKDFVKLVIIAILLATPLSWYATEQWLQGYEYRTIIPFWVFLLAGGVAVLVAVFTIGTQSVKAALMNPVRTLKTE</sequence>
<feature type="transmembrane region" description="Helical" evidence="6">
    <location>
        <begin position="339"/>
        <end position="357"/>
    </location>
</feature>
<feature type="transmembrane region" description="Helical" evidence="6">
    <location>
        <begin position="662"/>
        <end position="686"/>
    </location>
</feature>
<feature type="domain" description="MacB-like periplasmic core" evidence="8">
    <location>
        <begin position="20"/>
        <end position="243"/>
    </location>
</feature>
<keyword evidence="2" id="KW-1003">Cell membrane</keyword>
<evidence type="ECO:0000313" key="10">
    <source>
        <dbReference type="Proteomes" id="UP000679126"/>
    </source>
</evidence>
<evidence type="ECO:0000259" key="7">
    <source>
        <dbReference type="Pfam" id="PF02687"/>
    </source>
</evidence>
<accession>A0ABS3YDC7</accession>
<dbReference type="PANTHER" id="PTHR30572">
    <property type="entry name" value="MEMBRANE COMPONENT OF TRANSPORTER-RELATED"/>
    <property type="match status" value="1"/>
</dbReference>
<dbReference type="InterPro" id="IPR050250">
    <property type="entry name" value="Macrolide_Exporter_MacB"/>
</dbReference>
<keyword evidence="4 6" id="KW-1133">Transmembrane helix</keyword>
<evidence type="ECO:0000256" key="2">
    <source>
        <dbReference type="ARBA" id="ARBA00022475"/>
    </source>
</evidence>
<dbReference type="Pfam" id="PF12704">
    <property type="entry name" value="MacB_PCD"/>
    <property type="match status" value="2"/>
</dbReference>
<gene>
    <name evidence="9" type="ORF">J7I43_10715</name>
</gene>
<feature type="transmembrane region" description="Helical" evidence="6">
    <location>
        <begin position="283"/>
        <end position="303"/>
    </location>
</feature>
<keyword evidence="5 6" id="KW-0472">Membrane</keyword>
<name>A0ABS3YDC7_9BACT</name>
<evidence type="ECO:0000259" key="8">
    <source>
        <dbReference type="Pfam" id="PF12704"/>
    </source>
</evidence>
<dbReference type="InterPro" id="IPR003838">
    <property type="entry name" value="ABC3_permease_C"/>
</dbReference>
<feature type="transmembrane region" description="Helical" evidence="6">
    <location>
        <begin position="377"/>
        <end position="398"/>
    </location>
</feature>
<feature type="transmembrane region" description="Helical" evidence="6">
    <location>
        <begin position="419"/>
        <end position="444"/>
    </location>
</feature>
<dbReference type="InterPro" id="IPR025857">
    <property type="entry name" value="MacB_PCD"/>
</dbReference>
<evidence type="ECO:0000256" key="4">
    <source>
        <dbReference type="ARBA" id="ARBA00022989"/>
    </source>
</evidence>
<reference evidence="10" key="1">
    <citation type="submission" date="2021-03" db="EMBL/GenBank/DDBJ databases">
        <title>Assistant Professor.</title>
        <authorList>
            <person name="Huq M.A."/>
        </authorList>
    </citation>
    <scope>NUCLEOTIDE SEQUENCE [LARGE SCALE GENOMIC DNA]</scope>
    <source>
        <strain evidence="10">MAH-28</strain>
    </source>
</reference>
<dbReference type="EMBL" id="JAGHKP010000002">
    <property type="protein sequence ID" value="MBO9152685.1"/>
    <property type="molecule type" value="Genomic_DNA"/>
</dbReference>
<evidence type="ECO:0000256" key="5">
    <source>
        <dbReference type="ARBA" id="ARBA00023136"/>
    </source>
</evidence>
<proteinExistence type="predicted"/>
<comment type="subcellular location">
    <subcellularLocation>
        <location evidence="1">Cell membrane</location>
        <topology evidence="1">Multi-pass membrane protein</topology>
    </subcellularLocation>
</comment>
<protein>
    <submittedName>
        <fullName evidence="9">ABC transporter permease</fullName>
    </submittedName>
</protein>
<keyword evidence="10" id="KW-1185">Reference proteome</keyword>
<feature type="domain" description="ABC3 transporter permease C-terminal" evidence="7">
    <location>
        <begin position="289"/>
        <end position="405"/>
    </location>
</feature>
<dbReference type="Proteomes" id="UP000679126">
    <property type="component" value="Unassembled WGS sequence"/>
</dbReference>
<dbReference type="RefSeq" id="WP_209145670.1">
    <property type="nucleotide sequence ID" value="NZ_JAGHKP010000002.1"/>
</dbReference>
<feature type="domain" description="ABC3 transporter permease C-terminal" evidence="7">
    <location>
        <begin position="666"/>
        <end position="778"/>
    </location>
</feature>
<dbReference type="Pfam" id="PF02687">
    <property type="entry name" value="FtsX"/>
    <property type="match status" value="2"/>
</dbReference>
<evidence type="ECO:0000256" key="6">
    <source>
        <dbReference type="SAM" id="Phobius"/>
    </source>
</evidence>
<feature type="transmembrane region" description="Helical" evidence="6">
    <location>
        <begin position="20"/>
        <end position="40"/>
    </location>
</feature>
<feature type="transmembrane region" description="Helical" evidence="6">
    <location>
        <begin position="714"/>
        <end position="733"/>
    </location>
</feature>
<feature type="transmembrane region" description="Helical" evidence="6">
    <location>
        <begin position="745"/>
        <end position="766"/>
    </location>
</feature>
<comment type="caution">
    <text evidence="9">The sequence shown here is derived from an EMBL/GenBank/DDBJ whole genome shotgun (WGS) entry which is preliminary data.</text>
</comment>
<evidence type="ECO:0000256" key="1">
    <source>
        <dbReference type="ARBA" id="ARBA00004651"/>
    </source>
</evidence>
<organism evidence="9 10">
    <name type="scientific">Chitinophaga chungangae</name>
    <dbReference type="NCBI Taxonomy" id="2821488"/>
    <lineage>
        <taxon>Bacteria</taxon>
        <taxon>Pseudomonadati</taxon>
        <taxon>Bacteroidota</taxon>
        <taxon>Chitinophagia</taxon>
        <taxon>Chitinophagales</taxon>
        <taxon>Chitinophagaceae</taxon>
        <taxon>Chitinophaga</taxon>
    </lineage>
</organism>
<evidence type="ECO:0000256" key="3">
    <source>
        <dbReference type="ARBA" id="ARBA00022692"/>
    </source>
</evidence>
<keyword evidence="3 6" id="KW-0812">Transmembrane</keyword>